<evidence type="ECO:0000313" key="1">
    <source>
        <dbReference type="EMBL" id="KAI3806785.1"/>
    </source>
</evidence>
<dbReference type="EMBL" id="CM042025">
    <property type="protein sequence ID" value="KAI3806785.1"/>
    <property type="molecule type" value="Genomic_DNA"/>
</dbReference>
<comment type="caution">
    <text evidence="1">The sequence shown here is derived from an EMBL/GenBank/DDBJ whole genome shotgun (WGS) entry which is preliminary data.</text>
</comment>
<name>A0ACB9IH20_9ASTR</name>
<keyword evidence="2" id="KW-1185">Reference proteome</keyword>
<reference evidence="2" key="1">
    <citation type="journal article" date="2022" name="Mol. Ecol. Resour.">
        <title>The genomes of chicory, endive, great burdock and yacon provide insights into Asteraceae palaeo-polyploidization history and plant inulin production.</title>
        <authorList>
            <person name="Fan W."/>
            <person name="Wang S."/>
            <person name="Wang H."/>
            <person name="Wang A."/>
            <person name="Jiang F."/>
            <person name="Liu H."/>
            <person name="Zhao H."/>
            <person name="Xu D."/>
            <person name="Zhang Y."/>
        </authorList>
    </citation>
    <scope>NUCLEOTIDE SEQUENCE [LARGE SCALE GENOMIC DNA]</scope>
    <source>
        <strain evidence="2">cv. Yunnan</strain>
    </source>
</reference>
<proteinExistence type="predicted"/>
<protein>
    <submittedName>
        <fullName evidence="1">Uncharacterized protein</fullName>
    </submittedName>
</protein>
<evidence type="ECO:0000313" key="2">
    <source>
        <dbReference type="Proteomes" id="UP001056120"/>
    </source>
</evidence>
<organism evidence="1 2">
    <name type="scientific">Smallanthus sonchifolius</name>
    <dbReference type="NCBI Taxonomy" id="185202"/>
    <lineage>
        <taxon>Eukaryota</taxon>
        <taxon>Viridiplantae</taxon>
        <taxon>Streptophyta</taxon>
        <taxon>Embryophyta</taxon>
        <taxon>Tracheophyta</taxon>
        <taxon>Spermatophyta</taxon>
        <taxon>Magnoliopsida</taxon>
        <taxon>eudicotyledons</taxon>
        <taxon>Gunneridae</taxon>
        <taxon>Pentapetalae</taxon>
        <taxon>asterids</taxon>
        <taxon>campanulids</taxon>
        <taxon>Asterales</taxon>
        <taxon>Asteraceae</taxon>
        <taxon>Asteroideae</taxon>
        <taxon>Heliantheae alliance</taxon>
        <taxon>Millerieae</taxon>
        <taxon>Smallanthus</taxon>
    </lineage>
</organism>
<accession>A0ACB9IH20</accession>
<gene>
    <name evidence="1" type="ORF">L1987_22700</name>
</gene>
<reference evidence="1 2" key="2">
    <citation type="journal article" date="2022" name="Mol. Ecol. Resour.">
        <title>The genomes of chicory, endive, great burdock and yacon provide insights into Asteraceae paleo-polyploidization history and plant inulin production.</title>
        <authorList>
            <person name="Fan W."/>
            <person name="Wang S."/>
            <person name="Wang H."/>
            <person name="Wang A."/>
            <person name="Jiang F."/>
            <person name="Liu H."/>
            <person name="Zhao H."/>
            <person name="Xu D."/>
            <person name="Zhang Y."/>
        </authorList>
    </citation>
    <scope>NUCLEOTIDE SEQUENCE [LARGE SCALE GENOMIC DNA]</scope>
    <source>
        <strain evidence="2">cv. Yunnan</strain>
        <tissue evidence="1">Leaves</tissue>
    </source>
</reference>
<sequence>MLPDFYANLKERKEYSNPCFVSAVPGSFYCRLFSDQSLHLVHSSYSVHWLSQVPEGLESSALNIYMTKTSPPNVFQSYQKQFKTDFTKFLRLRSEEIVSGGWMVLTLVGRSVADPTSDDGCLLWDFLHNHFMSKRYKELKLKTIRDCSIKENHENW</sequence>
<dbReference type="Proteomes" id="UP001056120">
    <property type="component" value="Linkage Group LG08"/>
</dbReference>